<dbReference type="SUPFAM" id="SSF51161">
    <property type="entry name" value="Trimeric LpxA-like enzymes"/>
    <property type="match status" value="1"/>
</dbReference>
<comment type="caution">
    <text evidence="1">The sequence shown here is derived from an EMBL/GenBank/DDBJ whole genome shotgun (WGS) entry which is preliminary data.</text>
</comment>
<gene>
    <name evidence="1" type="ORF">GCM10007383_27110</name>
</gene>
<dbReference type="InterPro" id="IPR051159">
    <property type="entry name" value="Hexapeptide_acetyltransf"/>
</dbReference>
<reference evidence="1" key="2">
    <citation type="submission" date="2020-09" db="EMBL/GenBank/DDBJ databases">
        <authorList>
            <person name="Sun Q."/>
            <person name="Kim S."/>
        </authorList>
    </citation>
    <scope>NUCLEOTIDE SEQUENCE</scope>
    <source>
        <strain evidence="1">KCTC 12113</strain>
    </source>
</reference>
<proteinExistence type="predicted"/>
<dbReference type="CDD" id="cd04647">
    <property type="entry name" value="LbH_MAT_like"/>
    <property type="match status" value="1"/>
</dbReference>
<dbReference type="Gene3D" id="2.160.10.10">
    <property type="entry name" value="Hexapeptide repeat proteins"/>
    <property type="match status" value="1"/>
</dbReference>
<organism evidence="1 2">
    <name type="scientific">Arenibacter certesii</name>
    <dbReference type="NCBI Taxonomy" id="228955"/>
    <lineage>
        <taxon>Bacteria</taxon>
        <taxon>Pseudomonadati</taxon>
        <taxon>Bacteroidota</taxon>
        <taxon>Flavobacteriia</taxon>
        <taxon>Flavobacteriales</taxon>
        <taxon>Flavobacteriaceae</taxon>
        <taxon>Arenibacter</taxon>
    </lineage>
</organism>
<dbReference type="PANTHER" id="PTHR23416:SF78">
    <property type="entry name" value="LIPOPOLYSACCHARIDE BIOSYNTHESIS O-ACETYL TRANSFERASE WBBJ-RELATED"/>
    <property type="match status" value="1"/>
</dbReference>
<evidence type="ECO:0000313" key="1">
    <source>
        <dbReference type="EMBL" id="GGW40864.1"/>
    </source>
</evidence>
<sequence>MRNRIKYLVKDNMFLLNIALRFQRFRNRYKKAVSGKGNKIKNNGILLNVKFDIIGNHNCINIEHGAILSGITIYMRGDNHTLSIGKNCQFNGGSVWFEDHHCTLEIGNNSTIESAHIAVTEPNKKIIIGEDCMFSSHIEFRTGDSHSILDNTTRQRINYAENIQIGNHVWIGAHSIILKGVTIGNNCIIGTSSLVTNNIPDNSIGAGVPAKVVKNNIDWVRERLYENVK</sequence>
<accession>A0A918J0T7</accession>
<dbReference type="PANTHER" id="PTHR23416">
    <property type="entry name" value="SIALIC ACID SYNTHASE-RELATED"/>
    <property type="match status" value="1"/>
</dbReference>
<dbReference type="RefSeq" id="WP_051315635.1">
    <property type="nucleotide sequence ID" value="NZ_BMWP01000019.1"/>
</dbReference>
<dbReference type="Proteomes" id="UP000634668">
    <property type="component" value="Unassembled WGS sequence"/>
</dbReference>
<dbReference type="AlphaFoldDB" id="A0A918J0T7"/>
<dbReference type="EMBL" id="BMWP01000019">
    <property type="protein sequence ID" value="GGW40864.1"/>
    <property type="molecule type" value="Genomic_DNA"/>
</dbReference>
<dbReference type="InterPro" id="IPR011004">
    <property type="entry name" value="Trimer_LpxA-like_sf"/>
</dbReference>
<keyword evidence="2" id="KW-1185">Reference proteome</keyword>
<evidence type="ECO:0000313" key="2">
    <source>
        <dbReference type="Proteomes" id="UP000634668"/>
    </source>
</evidence>
<dbReference type="InterPro" id="IPR001451">
    <property type="entry name" value="Hexapep"/>
</dbReference>
<name>A0A918J0T7_9FLAO</name>
<dbReference type="Pfam" id="PF00132">
    <property type="entry name" value="Hexapep"/>
    <property type="match status" value="1"/>
</dbReference>
<protein>
    <recommendedName>
        <fullName evidence="3">Acyltransferase</fullName>
    </recommendedName>
</protein>
<evidence type="ECO:0008006" key="3">
    <source>
        <dbReference type="Google" id="ProtNLM"/>
    </source>
</evidence>
<reference evidence="1" key="1">
    <citation type="journal article" date="2014" name="Int. J. Syst. Evol. Microbiol.">
        <title>Complete genome sequence of Corynebacterium casei LMG S-19264T (=DSM 44701T), isolated from a smear-ripened cheese.</title>
        <authorList>
            <consortium name="US DOE Joint Genome Institute (JGI-PGF)"/>
            <person name="Walter F."/>
            <person name="Albersmeier A."/>
            <person name="Kalinowski J."/>
            <person name="Ruckert C."/>
        </authorList>
    </citation>
    <scope>NUCLEOTIDE SEQUENCE</scope>
    <source>
        <strain evidence="1">KCTC 12113</strain>
    </source>
</reference>